<proteinExistence type="predicted"/>
<dbReference type="AlphaFoldDB" id="A0A7S4B748"/>
<sequence>MFRATRSGAPDKRLSKLCSRLEGCVHADADAANQNVDKNGISSAVLCLDVELELRPELFLRLRRKVVAEETDRHRRAALVRAHVVKRLEENGQVRVVPAVVAEEEAVARGHQFRHVAERLLKRGLIERDVDLRIGRCAVVKRD</sequence>
<name>A0A7S4B748_CHRCT</name>
<dbReference type="EMBL" id="HBIZ01014382">
    <property type="protein sequence ID" value="CAE0756206.1"/>
    <property type="molecule type" value="Transcribed_RNA"/>
</dbReference>
<organism evidence="1">
    <name type="scientific">Chrysotila carterae</name>
    <name type="common">Marine alga</name>
    <name type="synonym">Syracosphaera carterae</name>
    <dbReference type="NCBI Taxonomy" id="13221"/>
    <lineage>
        <taxon>Eukaryota</taxon>
        <taxon>Haptista</taxon>
        <taxon>Haptophyta</taxon>
        <taxon>Prymnesiophyceae</taxon>
        <taxon>Isochrysidales</taxon>
        <taxon>Isochrysidaceae</taxon>
        <taxon>Chrysotila</taxon>
    </lineage>
</organism>
<gene>
    <name evidence="1" type="ORF">PCAR00345_LOCUS8800</name>
</gene>
<reference evidence="1" key="1">
    <citation type="submission" date="2021-01" db="EMBL/GenBank/DDBJ databases">
        <authorList>
            <person name="Corre E."/>
            <person name="Pelletier E."/>
            <person name="Niang G."/>
            <person name="Scheremetjew M."/>
            <person name="Finn R."/>
            <person name="Kale V."/>
            <person name="Holt S."/>
            <person name="Cochrane G."/>
            <person name="Meng A."/>
            <person name="Brown T."/>
            <person name="Cohen L."/>
        </authorList>
    </citation>
    <scope>NUCLEOTIDE SEQUENCE</scope>
    <source>
        <strain evidence="1">CCMP645</strain>
    </source>
</reference>
<protein>
    <submittedName>
        <fullName evidence="1">Uncharacterized protein</fullName>
    </submittedName>
</protein>
<evidence type="ECO:0000313" key="1">
    <source>
        <dbReference type="EMBL" id="CAE0756206.1"/>
    </source>
</evidence>
<accession>A0A7S4B748</accession>